<keyword evidence="2" id="KW-1185">Reference proteome</keyword>
<dbReference type="PROSITE" id="PS00383">
    <property type="entry name" value="TYR_PHOSPHATASE_1"/>
    <property type="match status" value="1"/>
</dbReference>
<dbReference type="RefSeq" id="WP_153822522.1">
    <property type="nucleotide sequence ID" value="NZ_WJIE01000008.1"/>
</dbReference>
<dbReference type="EMBL" id="WJIE01000008">
    <property type="protein sequence ID" value="MRG95712.1"/>
    <property type="molecule type" value="Genomic_DNA"/>
</dbReference>
<sequence>MEIFIYSRGAVERVPPHDVPHVIVSITSSEADRARIPESPHCRALLRLAFADADAKSESIPEESLFSRAHARAIWDLVDEHLPHIERLVVHCDAGMCRSPAVAAAVAKVLTGDDTEYFRRYRPNMRVYRTMLETYYEERAGGEAS</sequence>
<evidence type="ECO:0008006" key="3">
    <source>
        <dbReference type="Google" id="ProtNLM"/>
    </source>
</evidence>
<dbReference type="AlphaFoldDB" id="A0A6N7PTZ5"/>
<evidence type="ECO:0000313" key="1">
    <source>
        <dbReference type="EMBL" id="MRG95712.1"/>
    </source>
</evidence>
<protein>
    <recommendedName>
        <fullName evidence="3">Tyrosine specific protein phosphatases domain-containing protein</fullName>
    </recommendedName>
</protein>
<organism evidence="1 2">
    <name type="scientific">Polyangium spumosum</name>
    <dbReference type="NCBI Taxonomy" id="889282"/>
    <lineage>
        <taxon>Bacteria</taxon>
        <taxon>Pseudomonadati</taxon>
        <taxon>Myxococcota</taxon>
        <taxon>Polyangia</taxon>
        <taxon>Polyangiales</taxon>
        <taxon>Polyangiaceae</taxon>
        <taxon>Polyangium</taxon>
    </lineage>
</organism>
<accession>A0A6N7PTZ5</accession>
<dbReference type="Gene3D" id="3.90.190.10">
    <property type="entry name" value="Protein tyrosine phosphatase superfamily"/>
    <property type="match status" value="1"/>
</dbReference>
<reference evidence="1 2" key="1">
    <citation type="submission" date="2019-10" db="EMBL/GenBank/DDBJ databases">
        <title>A soil myxobacterium in the family Polyangiaceae.</title>
        <authorList>
            <person name="Li Y."/>
            <person name="Wang J."/>
        </authorList>
    </citation>
    <scope>NUCLEOTIDE SEQUENCE [LARGE SCALE GENOMIC DNA]</scope>
    <source>
        <strain evidence="1 2">DSM 14734</strain>
    </source>
</reference>
<dbReference type="SUPFAM" id="SSF52799">
    <property type="entry name" value="(Phosphotyrosine protein) phosphatases II"/>
    <property type="match status" value="1"/>
</dbReference>
<proteinExistence type="predicted"/>
<dbReference type="InterPro" id="IPR029021">
    <property type="entry name" value="Prot-tyrosine_phosphatase-like"/>
</dbReference>
<comment type="caution">
    <text evidence="1">The sequence shown here is derived from an EMBL/GenBank/DDBJ whole genome shotgun (WGS) entry which is preliminary data.</text>
</comment>
<gene>
    <name evidence="1" type="ORF">GF068_27905</name>
</gene>
<dbReference type="InterPro" id="IPR016130">
    <property type="entry name" value="Tyr_Pase_AS"/>
</dbReference>
<evidence type="ECO:0000313" key="2">
    <source>
        <dbReference type="Proteomes" id="UP000440224"/>
    </source>
</evidence>
<dbReference type="OrthoDB" id="8722946at2"/>
<dbReference type="Proteomes" id="UP000440224">
    <property type="component" value="Unassembled WGS sequence"/>
</dbReference>
<name>A0A6N7PTZ5_9BACT</name>